<dbReference type="InterPro" id="IPR025295">
    <property type="entry name" value="eCIS_core_dom"/>
</dbReference>
<evidence type="ECO:0000259" key="2">
    <source>
        <dbReference type="Pfam" id="PF13699"/>
    </source>
</evidence>
<feature type="region of interest" description="Disordered" evidence="1">
    <location>
        <begin position="1"/>
        <end position="24"/>
    </location>
</feature>
<dbReference type="OrthoDB" id="4317910at2"/>
<feature type="domain" description="eCIS core" evidence="2">
    <location>
        <begin position="118"/>
        <end position="193"/>
    </location>
</feature>
<keyword evidence="4" id="KW-1185">Reference proteome</keyword>
<reference evidence="3 4" key="1">
    <citation type="submission" date="2019-07" db="EMBL/GenBank/DDBJ databases">
        <title>Genomic Encyclopedia of Archaeal and Bacterial Type Strains, Phase II (KMG-II): from individual species to whole genera.</title>
        <authorList>
            <person name="Goeker M."/>
        </authorList>
    </citation>
    <scope>NUCLEOTIDE SEQUENCE [LARGE SCALE GENOMIC DNA]</scope>
    <source>
        <strain evidence="3 4">ATCC BAA-1854</strain>
    </source>
</reference>
<evidence type="ECO:0000313" key="4">
    <source>
        <dbReference type="Proteomes" id="UP000317010"/>
    </source>
</evidence>
<dbReference type="GO" id="GO:0016787">
    <property type="term" value="F:hydrolase activity"/>
    <property type="evidence" value="ECO:0007669"/>
    <property type="project" value="UniProtKB-KW"/>
</dbReference>
<organism evidence="3 4">
    <name type="scientific">Mucilaginibacter frigoritolerans</name>
    <dbReference type="NCBI Taxonomy" id="652788"/>
    <lineage>
        <taxon>Bacteria</taxon>
        <taxon>Pseudomonadati</taxon>
        <taxon>Bacteroidota</taxon>
        <taxon>Sphingobacteriia</taxon>
        <taxon>Sphingobacteriales</taxon>
        <taxon>Sphingobacteriaceae</taxon>
        <taxon>Mucilaginibacter</taxon>
    </lineage>
</organism>
<evidence type="ECO:0000256" key="1">
    <source>
        <dbReference type="SAM" id="MobiDB-lite"/>
    </source>
</evidence>
<dbReference type="EMBL" id="VLLI01000003">
    <property type="protein sequence ID" value="TWJ02462.1"/>
    <property type="molecule type" value="Genomic_DNA"/>
</dbReference>
<name>A0A562U9F5_9SPHI</name>
<feature type="compositionally biased region" description="Low complexity" evidence="1">
    <location>
        <begin position="103"/>
        <end position="114"/>
    </location>
</feature>
<dbReference type="AlphaFoldDB" id="A0A562U9F5"/>
<evidence type="ECO:0000313" key="3">
    <source>
        <dbReference type="EMBL" id="TWJ02462.1"/>
    </source>
</evidence>
<sequence>METATLKHSNDNKQKSNPVNGGSFFKPVIQTKLTINEPGDHYEREADHMADKVMRMTDNSVSITTFFKPADKNLQRKCQACEEEDKHVRRKENSAGETGNSGGLDSYVSSLSSSGQQMSESSRKFFEPRFGYDFSNVKLHTDTVAAKSAQSINALAYTTGNNIVFNSGQYSPESESGKKLMAHELTHVVQQGSNIQRLIRTPYPWQGVVTPASGARIRSSTDSSNPSNILASVAKGATLKVIANSGDWLQVDTTVSGLAIKGYILNTLVDDATAANMEKTVGTTMVWDQSFPGSGTDFESWASAPKEAPFPAIWPGTVMNCWEAVLMSAFKSGSINWTWIHNLYVNIPMNQWADKMSRGAKKTYSLMGPNLPVQRGDIVFFNGTSHVALATGSGSDVYTFWPPPNTSFTANGTSDKVKVYSIEALANWMTANFHSTPVVEFSAPSW</sequence>
<protein>
    <submittedName>
        <fullName evidence="3">Cell wall-associated NlpC family hydrolase</fullName>
    </submittedName>
</protein>
<proteinExistence type="predicted"/>
<feature type="region of interest" description="Disordered" evidence="1">
    <location>
        <begin position="83"/>
        <end position="114"/>
    </location>
</feature>
<comment type="caution">
    <text evidence="3">The sequence shown here is derived from an EMBL/GenBank/DDBJ whole genome shotgun (WGS) entry which is preliminary data.</text>
</comment>
<dbReference type="RefSeq" id="WP_144911082.1">
    <property type="nucleotide sequence ID" value="NZ_VLLI01000003.1"/>
</dbReference>
<dbReference type="Pfam" id="PF13699">
    <property type="entry name" value="eCIS_core"/>
    <property type="match status" value="1"/>
</dbReference>
<dbReference type="Gene3D" id="2.30.30.40">
    <property type="entry name" value="SH3 Domains"/>
    <property type="match status" value="1"/>
</dbReference>
<gene>
    <name evidence="3" type="ORF">JN11_01435</name>
</gene>
<dbReference type="Proteomes" id="UP000317010">
    <property type="component" value="Unassembled WGS sequence"/>
</dbReference>
<feature type="compositionally biased region" description="Basic and acidic residues" evidence="1">
    <location>
        <begin position="84"/>
        <end position="94"/>
    </location>
</feature>
<accession>A0A562U9F5</accession>
<keyword evidence="3" id="KW-0378">Hydrolase</keyword>